<sequence length="224" mass="24538">MFLAQLNEQDLPISLTVVGIAPEELSAWGWRRRRTPDRYGPARHYHLWRTGREPADRAVAASRQLPKTVGALAGDDSADIADSGCAGSGAGRDVMERQRTGGAKPHPGGGTVLTLFPEQKRIVNLRSQVTMALKKYRPQADDTRLLAELSAIASTLKSASLSDIEMRGFTFDQKRQILHLQLRAANFASFDKLRSALATDYVVQQDALQKEGDAVSGGVTLRRK</sequence>
<dbReference type="Proteomes" id="UP000254052">
    <property type="component" value="Unassembled WGS sequence"/>
</dbReference>
<dbReference type="EMBL" id="UGED01000001">
    <property type="protein sequence ID" value="STK61347.1"/>
    <property type="molecule type" value="Genomic_DNA"/>
</dbReference>
<gene>
    <name evidence="2" type="primary">yghE</name>
    <name evidence="2" type="ORF">NCTC9962_00166</name>
</gene>
<proteinExistence type="predicted"/>
<dbReference type="Pfam" id="PF12693">
    <property type="entry name" value="GspL_C"/>
    <property type="match status" value="1"/>
</dbReference>
<protein>
    <submittedName>
        <fullName evidence="2">GspL-like protein</fullName>
    </submittedName>
</protein>
<dbReference type="InterPro" id="IPR025691">
    <property type="entry name" value="GspL_pp_dom"/>
</dbReference>
<accession>A0A376ZLX4</accession>
<evidence type="ECO:0000259" key="1">
    <source>
        <dbReference type="Pfam" id="PF12693"/>
    </source>
</evidence>
<evidence type="ECO:0000313" key="3">
    <source>
        <dbReference type="Proteomes" id="UP000254052"/>
    </source>
</evidence>
<reference evidence="2 3" key="1">
    <citation type="submission" date="2018-06" db="EMBL/GenBank/DDBJ databases">
        <authorList>
            <consortium name="Pathogen Informatics"/>
            <person name="Doyle S."/>
        </authorList>
    </citation>
    <scope>NUCLEOTIDE SEQUENCE [LARGE SCALE GENOMIC DNA]</scope>
    <source>
        <strain evidence="2 3">NCTC9962</strain>
    </source>
</reference>
<dbReference type="AlphaFoldDB" id="A0A376ZLX4"/>
<feature type="domain" description="GspL periplasmic" evidence="1">
    <location>
        <begin position="112"/>
        <end position="223"/>
    </location>
</feature>
<dbReference type="Gene3D" id="3.30.1360.100">
    <property type="entry name" value="General secretion pathway protein M, EpsM"/>
    <property type="match status" value="1"/>
</dbReference>
<evidence type="ECO:0000313" key="2">
    <source>
        <dbReference type="EMBL" id="STK61347.1"/>
    </source>
</evidence>
<name>A0A376ZLX4_ECOLX</name>
<organism evidence="2 3">
    <name type="scientific">Escherichia coli</name>
    <dbReference type="NCBI Taxonomy" id="562"/>
    <lineage>
        <taxon>Bacteria</taxon>
        <taxon>Pseudomonadati</taxon>
        <taxon>Pseudomonadota</taxon>
        <taxon>Gammaproteobacteria</taxon>
        <taxon>Enterobacterales</taxon>
        <taxon>Enterobacteriaceae</taxon>
        <taxon>Escherichia</taxon>
    </lineage>
</organism>